<name>A0A1M6GUI6_9PROT</name>
<evidence type="ECO:0000313" key="3">
    <source>
        <dbReference type="Proteomes" id="UP000184387"/>
    </source>
</evidence>
<dbReference type="STRING" id="198092.SAMN02745194_01809"/>
<gene>
    <name evidence="2" type="ORF">SAMN02745194_01809</name>
</gene>
<dbReference type="InterPro" id="IPR038740">
    <property type="entry name" value="BioF2-like_GNAT_dom"/>
</dbReference>
<proteinExistence type="predicted"/>
<dbReference type="GO" id="GO:0016740">
    <property type="term" value="F:transferase activity"/>
    <property type="evidence" value="ECO:0007669"/>
    <property type="project" value="UniProtKB-KW"/>
</dbReference>
<sequence>MAATHPYAGMSYAGTMAHLGRPFWVAPWRNAMLLREAPGGALDAAAPYPLGVLEERAELAAGMGVLREAGAVSVVLVADPFAAPSPDWLRRGFSRVVPFKTHWAVERAAGAFAPTAHHRQRIRIAGRRCRIRRARLRDHLEDWCRLYADLSRRHGITGLHAFPRACFEGLAGIEGLHAFVAESLTGEVIAMHLWMDDGRTAYSHLAATSAAGYAAKAPFGLYAAAIEHFAAREAIDLGGGAGLADRADDGLAQFKRGFANAARMAHLCGEVLDEAAYALLSAGRDTTGYFPAYRAPSAVKGGSTPASCTVEARGGG</sequence>
<evidence type="ECO:0000313" key="2">
    <source>
        <dbReference type="EMBL" id="SHJ13564.1"/>
    </source>
</evidence>
<dbReference type="InterPro" id="IPR016181">
    <property type="entry name" value="Acyl_CoA_acyltransferase"/>
</dbReference>
<dbReference type="RefSeq" id="WP_073133816.1">
    <property type="nucleotide sequence ID" value="NZ_FQZF01000009.1"/>
</dbReference>
<organism evidence="2 3">
    <name type="scientific">Muricoccus roseus</name>
    <dbReference type="NCBI Taxonomy" id="198092"/>
    <lineage>
        <taxon>Bacteria</taxon>
        <taxon>Pseudomonadati</taxon>
        <taxon>Pseudomonadota</taxon>
        <taxon>Alphaproteobacteria</taxon>
        <taxon>Acetobacterales</taxon>
        <taxon>Roseomonadaceae</taxon>
        <taxon>Muricoccus</taxon>
    </lineage>
</organism>
<dbReference type="OrthoDB" id="7375995at2"/>
<dbReference type="EMBL" id="FQZF01000009">
    <property type="protein sequence ID" value="SHJ13564.1"/>
    <property type="molecule type" value="Genomic_DNA"/>
</dbReference>
<protein>
    <submittedName>
        <fullName evidence="2">Acetyltransferase (GNAT) domain-containing protein</fullName>
    </submittedName>
</protein>
<dbReference type="Proteomes" id="UP000184387">
    <property type="component" value="Unassembled WGS sequence"/>
</dbReference>
<dbReference type="Gene3D" id="3.40.630.30">
    <property type="match status" value="1"/>
</dbReference>
<evidence type="ECO:0000259" key="1">
    <source>
        <dbReference type="Pfam" id="PF13480"/>
    </source>
</evidence>
<keyword evidence="3" id="KW-1185">Reference proteome</keyword>
<feature type="domain" description="BioF2-like acetyltransferase" evidence="1">
    <location>
        <begin position="119"/>
        <end position="241"/>
    </location>
</feature>
<dbReference type="Pfam" id="PF13480">
    <property type="entry name" value="Acetyltransf_6"/>
    <property type="match status" value="1"/>
</dbReference>
<reference evidence="2 3" key="1">
    <citation type="submission" date="2016-11" db="EMBL/GenBank/DDBJ databases">
        <authorList>
            <person name="Jaros S."/>
            <person name="Januszkiewicz K."/>
            <person name="Wedrychowicz H."/>
        </authorList>
    </citation>
    <scope>NUCLEOTIDE SEQUENCE [LARGE SCALE GENOMIC DNA]</scope>
    <source>
        <strain evidence="2 3">DSM 14916</strain>
    </source>
</reference>
<accession>A0A1M6GUI6</accession>
<dbReference type="SUPFAM" id="SSF55729">
    <property type="entry name" value="Acyl-CoA N-acyltransferases (Nat)"/>
    <property type="match status" value="1"/>
</dbReference>
<dbReference type="AlphaFoldDB" id="A0A1M6GUI6"/>
<keyword evidence="2" id="KW-0808">Transferase</keyword>